<dbReference type="GO" id="GO:0052906">
    <property type="term" value="F:tRNA (guanine(37)-N1)-methyltransferase activity"/>
    <property type="evidence" value="ECO:0007669"/>
    <property type="project" value="UniProtKB-EC"/>
</dbReference>
<feature type="signal peptide" evidence="10">
    <location>
        <begin position="1"/>
        <end position="21"/>
    </location>
</feature>
<evidence type="ECO:0000256" key="1">
    <source>
        <dbReference type="ARBA" id="ARBA00009775"/>
    </source>
</evidence>
<feature type="domain" description="SAM-dependent methyltransferase TRM5/TYW2-type" evidence="11">
    <location>
        <begin position="144"/>
        <end position="404"/>
    </location>
</feature>
<evidence type="ECO:0000256" key="5">
    <source>
        <dbReference type="ARBA" id="ARBA00022691"/>
    </source>
</evidence>
<dbReference type="Gene3D" id="3.40.50.150">
    <property type="entry name" value="Vaccinia Virus protein VP39"/>
    <property type="match status" value="1"/>
</dbReference>
<comment type="catalytic activity">
    <reaction evidence="9">
        <text>guanosine(37) in tRNA + S-adenosyl-L-methionine = N(1)-methylguanosine(37) in tRNA + S-adenosyl-L-homocysteine + H(+)</text>
        <dbReference type="Rhea" id="RHEA:36899"/>
        <dbReference type="Rhea" id="RHEA-COMP:10145"/>
        <dbReference type="Rhea" id="RHEA-COMP:10147"/>
        <dbReference type="ChEBI" id="CHEBI:15378"/>
        <dbReference type="ChEBI" id="CHEBI:57856"/>
        <dbReference type="ChEBI" id="CHEBI:59789"/>
        <dbReference type="ChEBI" id="CHEBI:73542"/>
        <dbReference type="ChEBI" id="CHEBI:74269"/>
        <dbReference type="EC" id="2.1.1.228"/>
    </reaction>
</comment>
<evidence type="ECO:0000259" key="11">
    <source>
        <dbReference type="PROSITE" id="PS51684"/>
    </source>
</evidence>
<sequence length="421" mass="47656">IAIRLALQLLFVIPASNITMGIRLGPNMMELDRSIFNTTLNLLALRVPCRSCGLFLSNSGLRPFLINRPKILTVVKDPDDPGMRLVVLQESIKSLDDLPANVQEFARSNAAVQVPYHLDLTYDSFSAEQIMKKTLPASCAVSAFETIGHIAHVNLRERQLPYKHIIAQIILDKFSPIKSVVNKVGSISNEFRVFDMEVIGGVDDLNAEVVEHGCRFRFNFREVYWNSRLQTEHLRIAKSFKSGQIIGDLFCGVGPFAIPAASQRSCVIHANDLNPRSVHYLEQNVVLNGLEGKIFPYNLDAREFFRQSRHKQRQGNMPMFDHIVMNLPAMALEFLDVFADQYDGSEKRPRIHVYCFTSAEDKEADILQRAEGFLRLPISDPELHWVRAVAPKKDMYCLSFDLPQNSEERASKRICLNEGGP</sequence>
<dbReference type="Gene3D" id="3.30.300.110">
    <property type="entry name" value="Met-10+ protein-like domains"/>
    <property type="match status" value="1"/>
</dbReference>
<keyword evidence="6" id="KW-0819">tRNA processing</keyword>
<dbReference type="InterPro" id="IPR056744">
    <property type="entry name" value="TRM5/TYW2-like_N"/>
</dbReference>
<evidence type="ECO:0000256" key="4">
    <source>
        <dbReference type="ARBA" id="ARBA00022679"/>
    </source>
</evidence>
<feature type="non-terminal residue" evidence="12">
    <location>
        <position position="1"/>
    </location>
</feature>
<evidence type="ECO:0000313" key="12">
    <source>
        <dbReference type="EMBL" id="CRZ10836.1"/>
    </source>
</evidence>
<accession>A0A0H5RAP1</accession>
<dbReference type="FunFam" id="3.30.300.110:FF:000001">
    <property type="entry name" value="tRNA (guanine(37)-N1)-methyltransferase"/>
    <property type="match status" value="1"/>
</dbReference>
<dbReference type="InterPro" id="IPR029063">
    <property type="entry name" value="SAM-dependent_MTases_sf"/>
</dbReference>
<keyword evidence="4" id="KW-0808">Transferase</keyword>
<keyword evidence="3" id="KW-0489">Methyltransferase</keyword>
<evidence type="ECO:0000256" key="7">
    <source>
        <dbReference type="ARBA" id="ARBA00023128"/>
    </source>
</evidence>
<keyword evidence="8" id="KW-0539">Nucleus</keyword>
<dbReference type="Pfam" id="PF25133">
    <property type="entry name" value="TYW2_N_2"/>
    <property type="match status" value="1"/>
</dbReference>
<feature type="chain" id="PRO_5005223972" description="SAM-dependent methyltransferase TRM5/TYW2-type domain-containing protein" evidence="10">
    <location>
        <begin position="22"/>
        <end position="421"/>
    </location>
</feature>
<protein>
    <recommendedName>
        <fullName evidence="11">SAM-dependent methyltransferase TRM5/TYW2-type domain-containing protein</fullName>
    </recommendedName>
</protein>
<organism evidence="12">
    <name type="scientific">Spongospora subterranea</name>
    <dbReference type="NCBI Taxonomy" id="70186"/>
    <lineage>
        <taxon>Eukaryota</taxon>
        <taxon>Sar</taxon>
        <taxon>Rhizaria</taxon>
        <taxon>Endomyxa</taxon>
        <taxon>Phytomyxea</taxon>
        <taxon>Plasmodiophorida</taxon>
        <taxon>Plasmodiophoridae</taxon>
        <taxon>Spongospora</taxon>
    </lineage>
</organism>
<dbReference type="GO" id="GO:0070901">
    <property type="term" value="P:mitochondrial tRNA methylation"/>
    <property type="evidence" value="ECO:0007669"/>
    <property type="project" value="UniProtKB-ARBA"/>
</dbReference>
<keyword evidence="7" id="KW-0496">Mitochondrion</keyword>
<dbReference type="CDD" id="cd02440">
    <property type="entry name" value="AdoMet_MTases"/>
    <property type="match status" value="1"/>
</dbReference>
<keyword evidence="10" id="KW-0732">Signal</keyword>
<evidence type="ECO:0000256" key="2">
    <source>
        <dbReference type="ARBA" id="ARBA00022490"/>
    </source>
</evidence>
<dbReference type="InterPro" id="IPR030382">
    <property type="entry name" value="MeTrfase_TRM5/TYW2"/>
</dbReference>
<dbReference type="Pfam" id="PF02475">
    <property type="entry name" value="TRM5-TYW2_MTfase"/>
    <property type="match status" value="1"/>
</dbReference>
<evidence type="ECO:0000256" key="9">
    <source>
        <dbReference type="ARBA" id="ARBA00047783"/>
    </source>
</evidence>
<reference evidence="12" key="1">
    <citation type="submission" date="2015-04" db="EMBL/GenBank/DDBJ databases">
        <title>The genome sequence of the plant pathogenic Rhizarian Plasmodiophora brassicae reveals insights in its biotrophic life cycle and the origin of chitin synthesis.</title>
        <authorList>
            <person name="Schwelm A."/>
            <person name="Fogelqvist J."/>
            <person name="Knaust A."/>
            <person name="Julke S."/>
            <person name="Lilja T."/>
            <person name="Dhandapani V."/>
            <person name="Bonilla-Rosso G."/>
            <person name="Karlsson M."/>
            <person name="Shevchenko A."/>
            <person name="Choi S.R."/>
            <person name="Kim H.G."/>
            <person name="Park J.Y."/>
            <person name="Lim Y.P."/>
            <person name="Ludwig-Muller J."/>
            <person name="Dixelius C."/>
        </authorList>
    </citation>
    <scope>NUCLEOTIDE SEQUENCE</scope>
    <source>
        <tissue evidence="12">Potato root galls</tissue>
    </source>
</reference>
<dbReference type="EMBL" id="HACM01010394">
    <property type="protein sequence ID" value="CRZ10836.1"/>
    <property type="molecule type" value="Transcribed_RNA"/>
</dbReference>
<dbReference type="PROSITE" id="PS51684">
    <property type="entry name" value="SAM_MT_TRM5_TYW2"/>
    <property type="match status" value="1"/>
</dbReference>
<evidence type="ECO:0000256" key="6">
    <source>
        <dbReference type="ARBA" id="ARBA00022694"/>
    </source>
</evidence>
<dbReference type="PANTHER" id="PTHR23245">
    <property type="entry name" value="TRNA METHYLTRANSFERASE"/>
    <property type="match status" value="1"/>
</dbReference>
<evidence type="ECO:0000256" key="10">
    <source>
        <dbReference type="SAM" id="SignalP"/>
    </source>
</evidence>
<evidence type="ECO:0000256" key="8">
    <source>
        <dbReference type="ARBA" id="ARBA00023242"/>
    </source>
</evidence>
<proteinExistence type="inferred from homology"/>
<dbReference type="SUPFAM" id="SSF53335">
    <property type="entry name" value="S-adenosyl-L-methionine-dependent methyltransferases"/>
    <property type="match status" value="1"/>
</dbReference>
<dbReference type="HAMAP" id="MF_03152">
    <property type="entry name" value="TRM5"/>
    <property type="match status" value="1"/>
</dbReference>
<keyword evidence="5" id="KW-0949">S-adenosyl-L-methionine</keyword>
<dbReference type="InterPro" id="IPR056743">
    <property type="entry name" value="TRM5-TYW2-like_MTfase"/>
</dbReference>
<name>A0A0H5RAP1_9EUKA</name>
<keyword evidence="2" id="KW-0963">Cytoplasm</keyword>
<dbReference type="PANTHER" id="PTHR23245:SF36">
    <property type="entry name" value="TRNA (GUANINE(37)-N1)-METHYLTRANSFERASE"/>
    <property type="match status" value="1"/>
</dbReference>
<dbReference type="InterPro" id="IPR025792">
    <property type="entry name" value="tRNA_Gua_MeTrfase_euk"/>
</dbReference>
<dbReference type="GO" id="GO:0002939">
    <property type="term" value="P:tRNA N1-guanine methylation"/>
    <property type="evidence" value="ECO:0007669"/>
    <property type="project" value="TreeGrafter"/>
</dbReference>
<evidence type="ECO:0000256" key="3">
    <source>
        <dbReference type="ARBA" id="ARBA00022603"/>
    </source>
</evidence>
<dbReference type="AlphaFoldDB" id="A0A0H5RAP1"/>
<dbReference type="GO" id="GO:0005739">
    <property type="term" value="C:mitochondrion"/>
    <property type="evidence" value="ECO:0007669"/>
    <property type="project" value="GOC"/>
</dbReference>
<comment type="similarity">
    <text evidence="1">Belongs to the class I-like SAM-binding methyltransferase superfamily. TRM5/TYW2 family.</text>
</comment>